<accession>A0A2N1J9Q0</accession>
<dbReference type="InterPro" id="IPR036322">
    <property type="entry name" value="WD40_repeat_dom_sf"/>
</dbReference>
<feature type="compositionally biased region" description="Low complexity" evidence="2">
    <location>
        <begin position="767"/>
        <end position="785"/>
    </location>
</feature>
<dbReference type="AlphaFoldDB" id="A0A2N1J9Q0"/>
<keyword evidence="1" id="KW-0853">WD repeat</keyword>
<dbReference type="SUPFAM" id="SSF50978">
    <property type="entry name" value="WD40 repeat-like"/>
    <property type="match status" value="1"/>
</dbReference>
<name>A0A2N1J9Q0_9BASI</name>
<evidence type="ECO:0000313" key="3">
    <source>
        <dbReference type="EMBL" id="PKI83202.1"/>
    </source>
</evidence>
<dbReference type="EMBL" id="KZ454992">
    <property type="protein sequence ID" value="PKI83202.1"/>
    <property type="molecule type" value="Genomic_DNA"/>
</dbReference>
<reference evidence="3 4" key="1">
    <citation type="submission" date="2017-10" db="EMBL/GenBank/DDBJ databases">
        <title>A novel species of cold-tolerant Malassezia isolated from bats.</title>
        <authorList>
            <person name="Lorch J.M."/>
            <person name="Palmer J.M."/>
            <person name="Vanderwolf K.J."/>
            <person name="Schmidt K.Z."/>
            <person name="Verant M.L."/>
            <person name="Weller T.J."/>
            <person name="Blehert D.S."/>
        </authorList>
    </citation>
    <scope>NUCLEOTIDE SEQUENCE [LARGE SCALE GENOMIC DNA]</scope>
    <source>
        <strain evidence="3 4">NWHC:44797-103</strain>
    </source>
</reference>
<dbReference type="Gene3D" id="2.130.10.10">
    <property type="entry name" value="YVTN repeat-like/Quinoprotein amine dehydrogenase"/>
    <property type="match status" value="2"/>
</dbReference>
<keyword evidence="4" id="KW-1185">Reference proteome</keyword>
<dbReference type="Pfam" id="PF00400">
    <property type="entry name" value="WD40"/>
    <property type="match status" value="2"/>
</dbReference>
<dbReference type="OrthoDB" id="429520at2759"/>
<dbReference type="SMART" id="SM00726">
    <property type="entry name" value="UIM"/>
    <property type="match status" value="2"/>
</dbReference>
<dbReference type="PROSITE" id="PS50082">
    <property type="entry name" value="WD_REPEATS_2"/>
    <property type="match status" value="1"/>
</dbReference>
<sequence>MTLDITWRTAFSITFGLEEREDKIAASIHQGVPGATSLRIAPALRRLDPASWRAEFASRVAILRRWRKSRTSVILTDPRIATLDALALSASHRFVLSLSYECSLASRSNAFTGKVAKEFLHARGFATTAPNGQPNMDHSPPCTALAADPLASYVVWGQRCGDVGLTAIDWRGQNARGTFQHRTFPRQEAHRAPVSAIAFPIGGESVRQQSGDAALTFATASADGTVVLWHPKHDAALWRGAVPSSDEPLGTMDRLAYRSADGILAAGTRSGAVLVWAHIPTKALAAHAIHGRPPVESHVQCITIAPAPFASTQAADAPRISSLVLDTYDATKEHISLLVHYTHARFFLRHTLTPASRAVHTTVFGAPSISQITSVHCNFDARASPPLASQRRSTRFQERSFVCAGTASGGIGVWEWDAQAPLDDAWLLEEHSVHCDAQALPALVLDGHHNAITALYSTPALLFAGTEDGTIKAFDTLTGTLVRVFNERTARRQPARLLANGSLGAEHAARFRVNQIVAHDELFVAAIGPQVLAWRTQHAADADVPAKRATAAPRHGRPTQRLQMRKALDRAAQEEQEILEAEEKERGAIAAQQRMAHSKLQGRLDEDTALDYALMLSREEAEQTALTDEFASDLMYGEPDMHDGMADAVLLRSPTLSALAASPNTSTRAWDMLQQAGKAASTTDGEGASKLRTVSIPRSARLTPSTASQGSVGSCNSMSPMASPADWPGMAQQSSKTPSLGAWARSSPALRSVDARQGTALARHDGAGLSSQTAAALASQPPSWSLEDEEEDDELRLALALSLAEHESNTL</sequence>
<feature type="region of interest" description="Disordered" evidence="2">
    <location>
        <begin position="674"/>
        <end position="791"/>
    </location>
</feature>
<dbReference type="PANTHER" id="PTHR44489:SF11">
    <property type="entry name" value="WD REPEAT DOMAIN 86"/>
    <property type="match status" value="1"/>
</dbReference>
<feature type="compositionally biased region" description="Polar residues" evidence="2">
    <location>
        <begin position="702"/>
        <end position="720"/>
    </location>
</feature>
<dbReference type="InterPro" id="IPR044715">
    <property type="entry name" value="WDR86-like"/>
</dbReference>
<evidence type="ECO:0000313" key="4">
    <source>
        <dbReference type="Proteomes" id="UP000232875"/>
    </source>
</evidence>
<organism evidence="3 4">
    <name type="scientific">Malassezia vespertilionis</name>
    <dbReference type="NCBI Taxonomy" id="2020962"/>
    <lineage>
        <taxon>Eukaryota</taxon>
        <taxon>Fungi</taxon>
        <taxon>Dikarya</taxon>
        <taxon>Basidiomycota</taxon>
        <taxon>Ustilaginomycotina</taxon>
        <taxon>Malasseziomycetes</taxon>
        <taxon>Malasseziales</taxon>
        <taxon>Malasseziaceae</taxon>
        <taxon>Malassezia</taxon>
    </lineage>
</organism>
<dbReference type="InterPro" id="IPR001680">
    <property type="entry name" value="WD40_rpt"/>
</dbReference>
<dbReference type="Proteomes" id="UP000232875">
    <property type="component" value="Unassembled WGS sequence"/>
</dbReference>
<dbReference type="InterPro" id="IPR015943">
    <property type="entry name" value="WD40/YVTN_repeat-like_dom_sf"/>
</dbReference>
<dbReference type="STRING" id="2020962.A0A2N1J9Q0"/>
<evidence type="ECO:0000256" key="2">
    <source>
        <dbReference type="SAM" id="MobiDB-lite"/>
    </source>
</evidence>
<protein>
    <submittedName>
        <fullName evidence="3">Uncharacterized protein</fullName>
    </submittedName>
</protein>
<proteinExistence type="predicted"/>
<evidence type="ECO:0000256" key="1">
    <source>
        <dbReference type="PROSITE-ProRule" id="PRU00221"/>
    </source>
</evidence>
<dbReference type="InterPro" id="IPR003903">
    <property type="entry name" value="UIM_dom"/>
</dbReference>
<gene>
    <name evidence="3" type="ORF">MVES_003079</name>
</gene>
<dbReference type="SMART" id="SM00320">
    <property type="entry name" value="WD40"/>
    <property type="match status" value="2"/>
</dbReference>
<dbReference type="PROSITE" id="PS50330">
    <property type="entry name" value="UIM"/>
    <property type="match status" value="1"/>
</dbReference>
<dbReference type="PANTHER" id="PTHR44489">
    <property type="match status" value="1"/>
</dbReference>
<feature type="repeat" description="WD" evidence="1">
    <location>
        <begin position="445"/>
        <end position="484"/>
    </location>
</feature>